<organism evidence="2 3">
    <name type="scientific">Persicobacter psychrovividus</name>
    <dbReference type="NCBI Taxonomy" id="387638"/>
    <lineage>
        <taxon>Bacteria</taxon>
        <taxon>Pseudomonadati</taxon>
        <taxon>Bacteroidota</taxon>
        <taxon>Cytophagia</taxon>
        <taxon>Cytophagales</taxon>
        <taxon>Persicobacteraceae</taxon>
        <taxon>Persicobacter</taxon>
    </lineage>
</organism>
<dbReference type="InterPro" id="IPR000782">
    <property type="entry name" value="FAS1_domain"/>
</dbReference>
<dbReference type="PROSITE" id="PS50213">
    <property type="entry name" value="FAS1"/>
    <property type="match status" value="1"/>
</dbReference>
<proteinExistence type="predicted"/>
<evidence type="ECO:0000313" key="3">
    <source>
        <dbReference type="Proteomes" id="UP001354989"/>
    </source>
</evidence>
<dbReference type="RefSeq" id="WP_338397222.1">
    <property type="nucleotide sequence ID" value="NZ_AP025292.1"/>
</dbReference>
<dbReference type="SUPFAM" id="SSF82153">
    <property type="entry name" value="FAS1 domain"/>
    <property type="match status" value="1"/>
</dbReference>
<dbReference type="InterPro" id="IPR036378">
    <property type="entry name" value="FAS1_dom_sf"/>
</dbReference>
<keyword evidence="3" id="KW-1185">Reference proteome</keyword>
<evidence type="ECO:0000313" key="2">
    <source>
        <dbReference type="EMBL" id="BDD00251.1"/>
    </source>
</evidence>
<evidence type="ECO:0000259" key="1">
    <source>
        <dbReference type="PROSITE" id="PS50213"/>
    </source>
</evidence>
<feature type="domain" description="FAS1" evidence="1">
    <location>
        <begin position="31"/>
        <end position="163"/>
    </location>
</feature>
<name>A0ABM7VH13_9BACT</name>
<dbReference type="PANTHER" id="PTHR10900">
    <property type="entry name" value="PERIOSTIN-RELATED"/>
    <property type="match status" value="1"/>
</dbReference>
<dbReference type="Proteomes" id="UP001354989">
    <property type="component" value="Chromosome"/>
</dbReference>
<protein>
    <recommendedName>
        <fullName evidence="1">FAS1 domain-containing protein</fullName>
    </recommendedName>
</protein>
<sequence>MNLRKLLFLPALTLLFFLGSCSSIGSLGGSAGSLLSLVQGNPKLSKFMTLTQAAGLSSLLSGSSPITLLAPSDNAFASLGVSKFQDFLSPDNKSMLTDILKNHMVSGSLTAKDMAKEGQLTNLLGSSLDVSGSGKNLSVGGASLLEKDMKAENGMIQMIDKVLMP</sequence>
<dbReference type="SMART" id="SM00554">
    <property type="entry name" value="FAS1"/>
    <property type="match status" value="1"/>
</dbReference>
<dbReference type="PROSITE" id="PS51257">
    <property type="entry name" value="PROKAR_LIPOPROTEIN"/>
    <property type="match status" value="1"/>
</dbReference>
<gene>
    <name evidence="2" type="ORF">PEPS_25310</name>
</gene>
<dbReference type="PANTHER" id="PTHR10900:SF77">
    <property type="entry name" value="FI19380P1"/>
    <property type="match status" value="1"/>
</dbReference>
<reference evidence="2 3" key="1">
    <citation type="submission" date="2021-12" db="EMBL/GenBank/DDBJ databases">
        <title>Genome sequencing of bacteria with rrn-lacking chromosome and rrn-plasmid.</title>
        <authorList>
            <person name="Anda M."/>
            <person name="Iwasaki W."/>
        </authorList>
    </citation>
    <scope>NUCLEOTIDE SEQUENCE [LARGE SCALE GENOMIC DNA]</scope>
    <source>
        <strain evidence="2 3">NBRC 101262</strain>
    </source>
</reference>
<dbReference type="InterPro" id="IPR050904">
    <property type="entry name" value="Adhesion/Biosynth-related"/>
</dbReference>
<accession>A0ABM7VH13</accession>
<dbReference type="EMBL" id="AP025292">
    <property type="protein sequence ID" value="BDD00251.1"/>
    <property type="molecule type" value="Genomic_DNA"/>
</dbReference>
<dbReference type="Gene3D" id="2.30.180.10">
    <property type="entry name" value="FAS1 domain"/>
    <property type="match status" value="1"/>
</dbReference>
<dbReference type="Pfam" id="PF02469">
    <property type="entry name" value="Fasciclin"/>
    <property type="match status" value="1"/>
</dbReference>